<reference evidence="3" key="1">
    <citation type="journal article" date="2011" name="Genetics">
        <title>Massive changes in genome architecture accompany the transition to self-fertility in the filamentous fungus Neurospora tetrasperma.</title>
        <authorList>
            <person name="Ellison C.E."/>
            <person name="Stajich J.E."/>
            <person name="Jacobson D.J."/>
            <person name="Natvig D.O."/>
            <person name="Lapidus A."/>
            <person name="Foster B."/>
            <person name="Aerts A."/>
            <person name="Riley R."/>
            <person name="Lindquist E.A."/>
            <person name="Grigoriev I.V."/>
            <person name="Taylor J.W."/>
        </authorList>
    </citation>
    <scope>NUCLEOTIDE SEQUENCE [LARGE SCALE GENOMIC DNA]</scope>
    <source>
        <strain evidence="3">FGSC 2508 / P0657</strain>
    </source>
</reference>
<dbReference type="RefSeq" id="XP_009854833.1">
    <property type="nucleotide sequence ID" value="XM_009856531.1"/>
</dbReference>
<accession>F8MWK1</accession>
<feature type="region of interest" description="Disordered" evidence="1">
    <location>
        <begin position="31"/>
        <end position="186"/>
    </location>
</feature>
<dbReference type="VEuPathDB" id="FungiDB:NEUTE1DRAFT_149103"/>
<dbReference type="GeneID" id="20827049"/>
<feature type="compositionally biased region" description="Polar residues" evidence="1">
    <location>
        <begin position="61"/>
        <end position="73"/>
    </location>
</feature>
<dbReference type="KEGG" id="nte:NEUTE1DRAFT149103"/>
<feature type="compositionally biased region" description="Polar residues" evidence="1">
    <location>
        <begin position="110"/>
        <end position="121"/>
    </location>
</feature>
<name>F8MWK1_NEUT8</name>
<evidence type="ECO:0000256" key="1">
    <source>
        <dbReference type="SAM" id="MobiDB-lite"/>
    </source>
</evidence>
<dbReference type="HOGENOM" id="CLU_1454810_0_0_1"/>
<sequence length="186" mass="19543">MAHFGLMEELALPVQGVASDEAGEQVVGAEHAANACKEERPRAVGGRRAASELGHTCAADSLSSPEPNPGTNSNRHKYNVPPRLYHSVSDRDADASIEPAHSGHRAMSTRRITGHTSSTRNGHLDADHDAVQAEGEPVPGPRLVLTRTAGSASPTKPTALDLDGYGAEEDKEGAENTDDLVKVADI</sequence>
<feature type="compositionally biased region" description="Basic and acidic residues" evidence="1">
    <location>
        <begin position="122"/>
        <end position="131"/>
    </location>
</feature>
<dbReference type="Proteomes" id="UP000008065">
    <property type="component" value="Unassembled WGS sequence"/>
</dbReference>
<evidence type="ECO:0000313" key="2">
    <source>
        <dbReference type="EMBL" id="EGO54943.1"/>
    </source>
</evidence>
<dbReference type="AlphaFoldDB" id="F8MWK1"/>
<protein>
    <submittedName>
        <fullName evidence="2">Uncharacterized protein</fullName>
    </submittedName>
</protein>
<dbReference type="EMBL" id="GL891307">
    <property type="protein sequence ID" value="EGO54943.1"/>
    <property type="molecule type" value="Genomic_DNA"/>
</dbReference>
<evidence type="ECO:0000313" key="3">
    <source>
        <dbReference type="Proteomes" id="UP000008065"/>
    </source>
</evidence>
<keyword evidence="3" id="KW-1185">Reference proteome</keyword>
<gene>
    <name evidence="2" type="ORF">NEUTE1DRAFT_149103</name>
</gene>
<feature type="compositionally biased region" description="Acidic residues" evidence="1">
    <location>
        <begin position="166"/>
        <end position="178"/>
    </location>
</feature>
<organism evidence="2 3">
    <name type="scientific">Neurospora tetrasperma (strain FGSC 2508 / ATCC MYA-4615 / P0657)</name>
    <dbReference type="NCBI Taxonomy" id="510951"/>
    <lineage>
        <taxon>Eukaryota</taxon>
        <taxon>Fungi</taxon>
        <taxon>Dikarya</taxon>
        <taxon>Ascomycota</taxon>
        <taxon>Pezizomycotina</taxon>
        <taxon>Sordariomycetes</taxon>
        <taxon>Sordariomycetidae</taxon>
        <taxon>Sordariales</taxon>
        <taxon>Sordariaceae</taxon>
        <taxon>Neurospora</taxon>
    </lineage>
</organism>
<proteinExistence type="predicted"/>